<comment type="caution">
    <text evidence="1">The sequence shown here is derived from an EMBL/GenBank/DDBJ whole genome shotgun (WGS) entry which is preliminary data.</text>
</comment>
<sequence length="126" mass="13884">RSSIPKGIYDLVDCQTLDADLIWAIGIEPAAIEKVDKSLIVEVVSMDLGSSQIPTQHLPSCPHRRTSHASHTRLSSRTRQLFRVNPKYGFSLTNVIESTKVARTTLLCTLCTSRTLSCKAPLYCGP</sequence>
<gene>
    <name evidence="1" type="ORF">PIB30_095923</name>
</gene>
<protein>
    <submittedName>
        <fullName evidence="1">Uncharacterized protein</fullName>
    </submittedName>
</protein>
<organism evidence="1 2">
    <name type="scientific">Stylosanthes scabra</name>
    <dbReference type="NCBI Taxonomy" id="79078"/>
    <lineage>
        <taxon>Eukaryota</taxon>
        <taxon>Viridiplantae</taxon>
        <taxon>Streptophyta</taxon>
        <taxon>Embryophyta</taxon>
        <taxon>Tracheophyta</taxon>
        <taxon>Spermatophyta</taxon>
        <taxon>Magnoliopsida</taxon>
        <taxon>eudicotyledons</taxon>
        <taxon>Gunneridae</taxon>
        <taxon>Pentapetalae</taxon>
        <taxon>rosids</taxon>
        <taxon>fabids</taxon>
        <taxon>Fabales</taxon>
        <taxon>Fabaceae</taxon>
        <taxon>Papilionoideae</taxon>
        <taxon>50 kb inversion clade</taxon>
        <taxon>dalbergioids sensu lato</taxon>
        <taxon>Dalbergieae</taxon>
        <taxon>Pterocarpus clade</taxon>
        <taxon>Stylosanthes</taxon>
    </lineage>
</organism>
<reference evidence="1 2" key="1">
    <citation type="journal article" date="2023" name="Plants (Basel)">
        <title>Bridging the Gap: Combining Genomics and Transcriptomics Approaches to Understand Stylosanthes scabra, an Orphan Legume from the Brazilian Caatinga.</title>
        <authorList>
            <person name="Ferreira-Neto J.R.C."/>
            <person name="da Silva M.D."/>
            <person name="Binneck E."/>
            <person name="de Melo N.F."/>
            <person name="da Silva R.H."/>
            <person name="de Melo A.L.T.M."/>
            <person name="Pandolfi V."/>
            <person name="Bustamante F.O."/>
            <person name="Brasileiro-Vidal A.C."/>
            <person name="Benko-Iseppon A.M."/>
        </authorList>
    </citation>
    <scope>NUCLEOTIDE SEQUENCE [LARGE SCALE GENOMIC DNA]</scope>
    <source>
        <tissue evidence="1">Leaves</tissue>
    </source>
</reference>
<evidence type="ECO:0000313" key="1">
    <source>
        <dbReference type="EMBL" id="MED6189430.1"/>
    </source>
</evidence>
<dbReference type="EMBL" id="JASCZI010183474">
    <property type="protein sequence ID" value="MED6189430.1"/>
    <property type="molecule type" value="Genomic_DNA"/>
</dbReference>
<evidence type="ECO:0000313" key="2">
    <source>
        <dbReference type="Proteomes" id="UP001341840"/>
    </source>
</evidence>
<feature type="non-terminal residue" evidence="1">
    <location>
        <position position="1"/>
    </location>
</feature>
<name>A0ABU6WWU1_9FABA</name>
<keyword evidence="2" id="KW-1185">Reference proteome</keyword>
<accession>A0ABU6WWU1</accession>
<proteinExistence type="predicted"/>
<dbReference type="Proteomes" id="UP001341840">
    <property type="component" value="Unassembled WGS sequence"/>
</dbReference>